<dbReference type="HAMAP" id="MF_01463_B">
    <property type="entry name" value="SecD_B"/>
    <property type="match status" value="1"/>
</dbReference>
<comment type="similarity">
    <text evidence="9">Belongs to the SecD/SecF family. SecD subfamily.</text>
</comment>
<keyword evidence="2 9" id="KW-0813">Transport</keyword>
<dbReference type="SUPFAM" id="SSF82866">
    <property type="entry name" value="Multidrug efflux transporter AcrB transmembrane domain"/>
    <property type="match status" value="1"/>
</dbReference>
<dbReference type="FunFam" id="1.20.1640.10:FF:000004">
    <property type="entry name" value="Protein translocase subunit SecD"/>
    <property type="match status" value="1"/>
</dbReference>
<comment type="caution">
    <text evidence="13">The sequence shown here is derived from an EMBL/GenBank/DDBJ whole genome shotgun (WGS) entry which is preliminary data.</text>
</comment>
<proteinExistence type="inferred from homology"/>
<protein>
    <recommendedName>
        <fullName evidence="9">Protein translocase subunit SecD</fullName>
    </recommendedName>
</protein>
<dbReference type="PANTHER" id="PTHR30081:SF1">
    <property type="entry name" value="PROTEIN TRANSLOCASE SUBUNIT SECD"/>
    <property type="match status" value="1"/>
</dbReference>
<evidence type="ECO:0000259" key="12">
    <source>
        <dbReference type="Pfam" id="PF22599"/>
    </source>
</evidence>
<dbReference type="InterPro" id="IPR048634">
    <property type="entry name" value="SecD_SecF_C"/>
</dbReference>
<dbReference type="Gene3D" id="3.30.1360.200">
    <property type="match status" value="1"/>
</dbReference>
<keyword evidence="4 9" id="KW-0812">Transmembrane</keyword>
<comment type="subunit">
    <text evidence="9">Forms a complex with SecF. Part of the essential Sec protein translocation apparatus which comprises SecA, SecYEG and auxiliary proteins SecDF-YajC and YidC.</text>
</comment>
<evidence type="ECO:0000256" key="4">
    <source>
        <dbReference type="ARBA" id="ARBA00022692"/>
    </source>
</evidence>
<dbReference type="GO" id="GO:0006605">
    <property type="term" value="P:protein targeting"/>
    <property type="evidence" value="ECO:0007669"/>
    <property type="project" value="UniProtKB-UniRule"/>
</dbReference>
<dbReference type="GO" id="GO:0065002">
    <property type="term" value="P:intracellular protein transmembrane transport"/>
    <property type="evidence" value="ECO:0007669"/>
    <property type="project" value="UniProtKB-UniRule"/>
</dbReference>
<evidence type="ECO:0000256" key="7">
    <source>
        <dbReference type="ARBA" id="ARBA00023010"/>
    </source>
</evidence>
<dbReference type="Gene3D" id="1.20.1640.10">
    <property type="entry name" value="Multidrug efflux transporter AcrB transmembrane domain"/>
    <property type="match status" value="1"/>
</dbReference>
<dbReference type="Pfam" id="PF22599">
    <property type="entry name" value="SecDF_P1_head"/>
    <property type="match status" value="1"/>
</dbReference>
<dbReference type="InterPro" id="IPR048631">
    <property type="entry name" value="SecD_1st"/>
</dbReference>
<evidence type="ECO:0000256" key="8">
    <source>
        <dbReference type="ARBA" id="ARBA00023136"/>
    </source>
</evidence>
<evidence type="ECO:0000256" key="6">
    <source>
        <dbReference type="ARBA" id="ARBA00022989"/>
    </source>
</evidence>
<evidence type="ECO:0000259" key="10">
    <source>
        <dbReference type="Pfam" id="PF02355"/>
    </source>
</evidence>
<dbReference type="NCBIfam" id="TIGR01129">
    <property type="entry name" value="secD"/>
    <property type="match status" value="1"/>
</dbReference>
<evidence type="ECO:0000256" key="5">
    <source>
        <dbReference type="ARBA" id="ARBA00022927"/>
    </source>
</evidence>
<keyword evidence="6 9" id="KW-1133">Transmembrane helix</keyword>
<feature type="transmembrane region" description="Helical" evidence="9">
    <location>
        <begin position="327"/>
        <end position="346"/>
    </location>
</feature>
<dbReference type="Gene3D" id="3.30.70.3220">
    <property type="match status" value="1"/>
</dbReference>
<feature type="domain" description="Protein translocase subunit SecDF P1" evidence="11">
    <location>
        <begin position="117"/>
        <end position="174"/>
    </location>
</feature>
<comment type="function">
    <text evidence="9">Part of the Sec protein translocase complex. Interacts with the SecYEG preprotein conducting channel. SecDF uses the proton motive force (PMF) to complete protein translocation after the ATP-dependent function of SecA.</text>
</comment>
<dbReference type="Proteomes" id="UP000572377">
    <property type="component" value="Unassembled WGS sequence"/>
</dbReference>
<evidence type="ECO:0000256" key="1">
    <source>
        <dbReference type="ARBA" id="ARBA00004651"/>
    </source>
</evidence>
<dbReference type="InterPro" id="IPR054384">
    <property type="entry name" value="SecDF_P1_head"/>
</dbReference>
<dbReference type="AlphaFoldDB" id="A0A849L833"/>
<dbReference type="GO" id="GO:0043952">
    <property type="term" value="P:protein transport by the Sec complex"/>
    <property type="evidence" value="ECO:0007669"/>
    <property type="project" value="UniProtKB-UniRule"/>
</dbReference>
<dbReference type="EMBL" id="JABFBC010000008">
    <property type="protein sequence ID" value="NNU82197.1"/>
    <property type="molecule type" value="Genomic_DNA"/>
</dbReference>
<keyword evidence="5 9" id="KW-0653">Protein transport</keyword>
<name>A0A849L833_9RHOB</name>
<feature type="domain" description="SecDF P1 head subdomain" evidence="12">
    <location>
        <begin position="194"/>
        <end position="302"/>
    </location>
</feature>
<evidence type="ECO:0000313" key="13">
    <source>
        <dbReference type="EMBL" id="NNU82197.1"/>
    </source>
</evidence>
<keyword evidence="14" id="KW-1185">Reference proteome</keyword>
<dbReference type="GO" id="GO:0015450">
    <property type="term" value="F:protein-transporting ATPase activity"/>
    <property type="evidence" value="ECO:0007669"/>
    <property type="project" value="InterPro"/>
</dbReference>
<evidence type="ECO:0000256" key="9">
    <source>
        <dbReference type="HAMAP-Rule" id="MF_01463"/>
    </source>
</evidence>
<organism evidence="13 14">
    <name type="scientific">Halovulum dunhuangense</name>
    <dbReference type="NCBI Taxonomy" id="1505036"/>
    <lineage>
        <taxon>Bacteria</taxon>
        <taxon>Pseudomonadati</taxon>
        <taxon>Pseudomonadota</taxon>
        <taxon>Alphaproteobacteria</taxon>
        <taxon>Rhodobacterales</taxon>
        <taxon>Paracoccaceae</taxon>
        <taxon>Halovulum</taxon>
    </lineage>
</organism>
<keyword evidence="3 9" id="KW-1003">Cell membrane</keyword>
<gene>
    <name evidence="9 13" type="primary">secD</name>
    <name evidence="13" type="ORF">HMH01_17300</name>
</gene>
<reference evidence="13 14" key="1">
    <citation type="submission" date="2020-05" db="EMBL/GenBank/DDBJ databases">
        <title>Gimesia benthica sp. nov., a novel planctomycete isolated from a deep-sea water sample of the Northwest Indian Ocean.</title>
        <authorList>
            <person name="Wang J."/>
            <person name="Ruan C."/>
            <person name="Song L."/>
            <person name="Zhu Y."/>
            <person name="Li A."/>
            <person name="Zheng X."/>
            <person name="Wang L."/>
            <person name="Lu Z."/>
            <person name="Huang Y."/>
            <person name="Du W."/>
            <person name="Zhou Y."/>
            <person name="Huang L."/>
            <person name="Dai X."/>
        </authorList>
    </citation>
    <scope>NUCLEOTIDE SEQUENCE [LARGE SCALE GENOMIC DNA]</scope>
    <source>
        <strain evidence="13 14">YYQ-30</strain>
    </source>
</reference>
<dbReference type="NCBIfam" id="TIGR00916">
    <property type="entry name" value="2A0604s01"/>
    <property type="match status" value="1"/>
</dbReference>
<dbReference type="InterPro" id="IPR055344">
    <property type="entry name" value="SecD_SecF_C_bact"/>
</dbReference>
<accession>A0A849L833</accession>
<comment type="caution">
    <text evidence="9">Lacks conserved residue(s) required for the propagation of feature annotation.</text>
</comment>
<dbReference type="GO" id="GO:0005886">
    <property type="term" value="C:plasma membrane"/>
    <property type="evidence" value="ECO:0007669"/>
    <property type="project" value="UniProtKB-SubCell"/>
</dbReference>
<keyword evidence="7 9" id="KW-0811">Translocation</keyword>
<keyword evidence="8 9" id="KW-0472">Membrane</keyword>
<feature type="transmembrane region" description="Helical" evidence="9">
    <location>
        <begin position="353"/>
        <end position="371"/>
    </location>
</feature>
<sequence length="459" mass="47642">MSTSIGAAGSWPRSCMARLTGTPTPAVCGNVRLVPPVGDRRPLVRRPAFEAAAHRSLDRLSNPDGLPAAVAALRGLATPVVSMTAIGQTDIEVAGAGYTLTIRVSEAEQQASNERTIQQSLEIIRRRVDEVGTREPTIMRQGSDRILIQVPGVGSAGELKSLIGTTAQMTFHPVLGRANSADGAGGPGDLVLPAADEPDVFYILDRSPVVSGENLVDAQPAFDQNNRPAVSFRFDPPGARAFGVYTAANIGAPFAIVLDGEVISAPVIQSHIPGGSGIITGQFTVEESTELAIMLRAGALPAGMTFLEERTIGPELGADSIEAGQRAAVIGMMAVVVFMIACYGSFGVMANVGLALNMGLLLAALSVMGATLTLPGIAGIVLTMGMAVDANVLIFERIREELRQGRPVGRAIEVGFDKALSAIMDSNITGLLTALIMFAVGSGPVRGFAITLAPPRPCG</sequence>
<evidence type="ECO:0000313" key="14">
    <source>
        <dbReference type="Proteomes" id="UP000572377"/>
    </source>
</evidence>
<feature type="domain" description="Protein export membrane protein SecD/SecF C-terminal" evidence="10">
    <location>
        <begin position="307"/>
        <end position="452"/>
    </location>
</feature>
<evidence type="ECO:0000256" key="2">
    <source>
        <dbReference type="ARBA" id="ARBA00022448"/>
    </source>
</evidence>
<dbReference type="PANTHER" id="PTHR30081">
    <property type="entry name" value="PROTEIN-EXPORT MEMBRANE PROTEIN SEC"/>
    <property type="match status" value="1"/>
</dbReference>
<comment type="subcellular location">
    <subcellularLocation>
        <location evidence="1 9">Cell membrane</location>
        <topology evidence="1 9">Multi-pass membrane protein</topology>
    </subcellularLocation>
</comment>
<dbReference type="Pfam" id="PF21760">
    <property type="entry name" value="SecD_1st"/>
    <property type="match status" value="1"/>
</dbReference>
<evidence type="ECO:0000256" key="3">
    <source>
        <dbReference type="ARBA" id="ARBA00022475"/>
    </source>
</evidence>
<dbReference type="Pfam" id="PF02355">
    <property type="entry name" value="SecD_SecF_C"/>
    <property type="match status" value="1"/>
</dbReference>
<evidence type="ECO:0000259" key="11">
    <source>
        <dbReference type="Pfam" id="PF21760"/>
    </source>
</evidence>
<dbReference type="InterPro" id="IPR022813">
    <property type="entry name" value="SecD/SecF_arch_bac"/>
</dbReference>
<dbReference type="InterPro" id="IPR005791">
    <property type="entry name" value="SecD"/>
</dbReference>